<dbReference type="Gene3D" id="1.25.40.10">
    <property type="entry name" value="Tetratricopeptide repeat domain"/>
    <property type="match status" value="1"/>
</dbReference>
<dbReference type="InterPro" id="IPR019734">
    <property type="entry name" value="TPR_rpt"/>
</dbReference>
<evidence type="ECO:0000313" key="5">
    <source>
        <dbReference type="EMBL" id="GJM50814.1"/>
    </source>
</evidence>
<dbReference type="Proteomes" id="UP001207736">
    <property type="component" value="Unassembled WGS sequence"/>
</dbReference>
<dbReference type="PROSITE" id="PS50005">
    <property type="entry name" value="TPR"/>
    <property type="match status" value="1"/>
</dbReference>
<evidence type="ECO:0000256" key="2">
    <source>
        <dbReference type="SAM" id="Phobius"/>
    </source>
</evidence>
<dbReference type="Proteomes" id="UP001208692">
    <property type="component" value="Unassembled WGS sequence"/>
</dbReference>
<comment type="caution">
    <text evidence="5">The sequence shown here is derived from an EMBL/GenBank/DDBJ whole genome shotgun (WGS) entry which is preliminary data.</text>
</comment>
<dbReference type="EMBL" id="BQKA01000033">
    <property type="protein sequence ID" value="GJM50814.1"/>
    <property type="molecule type" value="Genomic_DNA"/>
</dbReference>
<gene>
    <name evidence="5" type="ORF">RCZ15_17870</name>
    <name evidence="6" type="ORF">RCZ16_02850</name>
</gene>
<feature type="chain" id="PRO_5043853832" description="SH3b domain-containing protein" evidence="3">
    <location>
        <begin position="19"/>
        <end position="248"/>
    </location>
</feature>
<accession>A0AAV5AW97</accession>
<evidence type="ECO:0000256" key="1">
    <source>
        <dbReference type="PROSITE-ProRule" id="PRU00339"/>
    </source>
</evidence>
<dbReference type="InterPro" id="IPR011990">
    <property type="entry name" value="TPR-like_helical_dom_sf"/>
</dbReference>
<feature type="transmembrane region" description="Helical" evidence="2">
    <location>
        <begin position="156"/>
        <end position="176"/>
    </location>
</feature>
<name>A0AAV5AW97_9FLAO</name>
<dbReference type="AlphaFoldDB" id="A0AAV5AW97"/>
<dbReference type="SMART" id="SM00028">
    <property type="entry name" value="TPR"/>
    <property type="match status" value="2"/>
</dbReference>
<keyword evidence="1" id="KW-0802">TPR repeat</keyword>
<keyword evidence="3" id="KW-0732">Signal</keyword>
<dbReference type="EMBL" id="BQKB01000007">
    <property type="protein sequence ID" value="GJM51967.1"/>
    <property type="molecule type" value="Genomic_DNA"/>
</dbReference>
<evidence type="ECO:0000313" key="8">
    <source>
        <dbReference type="Proteomes" id="UP001208692"/>
    </source>
</evidence>
<feature type="transmembrane region" description="Helical" evidence="2">
    <location>
        <begin position="128"/>
        <end position="149"/>
    </location>
</feature>
<evidence type="ECO:0000313" key="6">
    <source>
        <dbReference type="EMBL" id="GJM51967.1"/>
    </source>
</evidence>
<dbReference type="Gene3D" id="2.30.30.40">
    <property type="entry name" value="SH3 Domains"/>
    <property type="match status" value="1"/>
</dbReference>
<feature type="signal peptide" evidence="3">
    <location>
        <begin position="1"/>
        <end position="18"/>
    </location>
</feature>
<dbReference type="PROSITE" id="PS50293">
    <property type="entry name" value="TPR_REGION"/>
    <property type="match status" value="1"/>
</dbReference>
<dbReference type="SMART" id="SM00287">
    <property type="entry name" value="SH3b"/>
    <property type="match status" value="1"/>
</dbReference>
<evidence type="ECO:0000256" key="3">
    <source>
        <dbReference type="SAM" id="SignalP"/>
    </source>
</evidence>
<feature type="domain" description="SH3b" evidence="4">
    <location>
        <begin position="183"/>
        <end position="248"/>
    </location>
</feature>
<protein>
    <recommendedName>
        <fullName evidence="4">SH3b domain-containing protein</fullName>
    </recommendedName>
</protein>
<evidence type="ECO:0000313" key="7">
    <source>
        <dbReference type="Proteomes" id="UP001207736"/>
    </source>
</evidence>
<organism evidence="5 7">
    <name type="scientific">Capnocytophaga catalasegens</name>
    <dbReference type="NCBI Taxonomy" id="1004260"/>
    <lineage>
        <taxon>Bacteria</taxon>
        <taxon>Pseudomonadati</taxon>
        <taxon>Bacteroidota</taxon>
        <taxon>Flavobacteriia</taxon>
        <taxon>Flavobacteriales</taxon>
        <taxon>Flavobacteriaceae</taxon>
        <taxon>Capnocytophaga</taxon>
    </lineage>
</organism>
<sequence>MMKKIIYILLLITTFVNAQNSLFEQGQKAYSEGKYQQAIDAYMQILGEKKHSTALYYNLANAHYKKGDVAQSIYYYEKALQLSPTDSDVLNNLKFAQQMTIDNITPLPQTWFAKIAKRITSWHSADNWGIQAIVCMVLFVVSFLAYYMLEKVWQKRLYFTLMIVFVTISVGSYWIGNIAQREQQSNRYGILFDKVIHVYAEPNTYSQEIFTLHEGTKVEIIDQLSDWFKIKIADGKTGWVKNLSVKVL</sequence>
<dbReference type="Pfam" id="PF00515">
    <property type="entry name" value="TPR_1"/>
    <property type="match status" value="1"/>
</dbReference>
<dbReference type="SUPFAM" id="SSF48452">
    <property type="entry name" value="TPR-like"/>
    <property type="match status" value="1"/>
</dbReference>
<keyword evidence="2" id="KW-0812">Transmembrane</keyword>
<evidence type="ECO:0000259" key="4">
    <source>
        <dbReference type="PROSITE" id="PS51781"/>
    </source>
</evidence>
<dbReference type="PROSITE" id="PS51781">
    <property type="entry name" value="SH3B"/>
    <property type="match status" value="1"/>
</dbReference>
<feature type="repeat" description="TPR" evidence="1">
    <location>
        <begin position="53"/>
        <end position="86"/>
    </location>
</feature>
<keyword evidence="2" id="KW-1133">Transmembrane helix</keyword>
<dbReference type="Pfam" id="PF08239">
    <property type="entry name" value="SH3_3"/>
    <property type="match status" value="1"/>
</dbReference>
<keyword evidence="2" id="KW-0472">Membrane</keyword>
<proteinExistence type="predicted"/>
<reference evidence="5 8" key="1">
    <citation type="submission" date="2021-11" db="EMBL/GenBank/DDBJ databases">
        <title>Draft genome sequence of Capnocytophaga sp. strain KC07075 isolated from cat oral cavity.</title>
        <authorList>
            <person name="Suzuki M."/>
            <person name="Imaoka K."/>
            <person name="Kimura M."/>
            <person name="Morikawa S."/>
            <person name="Maeda K."/>
        </authorList>
    </citation>
    <scope>NUCLEOTIDE SEQUENCE</scope>
    <source>
        <strain evidence="5">KC07075</strain>
        <strain evidence="6 8">KC07079</strain>
    </source>
</reference>
<dbReference type="InterPro" id="IPR003646">
    <property type="entry name" value="SH3-like_bac-type"/>
</dbReference>
<keyword evidence="8" id="KW-1185">Reference proteome</keyword>